<organism evidence="2 3">
    <name type="scientific">Cardiocondyla obscurior</name>
    <dbReference type="NCBI Taxonomy" id="286306"/>
    <lineage>
        <taxon>Eukaryota</taxon>
        <taxon>Metazoa</taxon>
        <taxon>Ecdysozoa</taxon>
        <taxon>Arthropoda</taxon>
        <taxon>Hexapoda</taxon>
        <taxon>Insecta</taxon>
        <taxon>Pterygota</taxon>
        <taxon>Neoptera</taxon>
        <taxon>Endopterygota</taxon>
        <taxon>Hymenoptera</taxon>
        <taxon>Apocrita</taxon>
        <taxon>Aculeata</taxon>
        <taxon>Formicoidea</taxon>
        <taxon>Formicidae</taxon>
        <taxon>Myrmicinae</taxon>
        <taxon>Cardiocondyla</taxon>
    </lineage>
</organism>
<feature type="compositionally biased region" description="Basic and acidic residues" evidence="1">
    <location>
        <begin position="116"/>
        <end position="132"/>
    </location>
</feature>
<gene>
    <name evidence="2" type="ORF">PUN28_015479</name>
</gene>
<dbReference type="AlphaFoldDB" id="A0AAW2EZC4"/>
<dbReference type="Proteomes" id="UP001430953">
    <property type="component" value="Unassembled WGS sequence"/>
</dbReference>
<protein>
    <submittedName>
        <fullName evidence="2">Uncharacterized protein</fullName>
    </submittedName>
</protein>
<evidence type="ECO:0000313" key="2">
    <source>
        <dbReference type="EMBL" id="KAL0106977.1"/>
    </source>
</evidence>
<reference evidence="2 3" key="1">
    <citation type="submission" date="2023-03" db="EMBL/GenBank/DDBJ databases">
        <title>High recombination rates correlate with genetic variation in Cardiocondyla obscurior ants.</title>
        <authorList>
            <person name="Errbii M."/>
        </authorList>
    </citation>
    <scope>NUCLEOTIDE SEQUENCE [LARGE SCALE GENOMIC DNA]</scope>
    <source>
        <strain evidence="2">Alpha-2009</strain>
        <tissue evidence="2">Whole body</tissue>
    </source>
</reference>
<accession>A0AAW2EZC4</accession>
<dbReference type="EMBL" id="JADYXP020000017">
    <property type="protein sequence ID" value="KAL0106977.1"/>
    <property type="molecule type" value="Genomic_DNA"/>
</dbReference>
<feature type="region of interest" description="Disordered" evidence="1">
    <location>
        <begin position="1"/>
        <end position="54"/>
    </location>
</feature>
<comment type="caution">
    <text evidence="2">The sequence shown here is derived from an EMBL/GenBank/DDBJ whole genome shotgun (WGS) entry which is preliminary data.</text>
</comment>
<sequence length="132" mass="15801">MHMQSAGRICTEESAWSRQPSPPYYFSDPSTGKKSLPVETVNPRQRRRDYRRDIARKTRIRPGNFARVFMRETRRLISRRQPTIVVVRGYPLCECIPAFYCDRVEGLGRKGKKEKRASERERERERKKERDR</sequence>
<proteinExistence type="predicted"/>
<evidence type="ECO:0000313" key="3">
    <source>
        <dbReference type="Proteomes" id="UP001430953"/>
    </source>
</evidence>
<evidence type="ECO:0000256" key="1">
    <source>
        <dbReference type="SAM" id="MobiDB-lite"/>
    </source>
</evidence>
<feature type="region of interest" description="Disordered" evidence="1">
    <location>
        <begin position="109"/>
        <end position="132"/>
    </location>
</feature>
<keyword evidence="3" id="KW-1185">Reference proteome</keyword>
<name>A0AAW2EZC4_9HYME</name>